<dbReference type="Proteomes" id="UP001302072">
    <property type="component" value="Chromosome"/>
</dbReference>
<feature type="domain" description="SseB protein N-terminal" evidence="1">
    <location>
        <begin position="10"/>
        <end position="118"/>
    </location>
</feature>
<dbReference type="EMBL" id="CP115541">
    <property type="protein sequence ID" value="WNH51226.1"/>
    <property type="molecule type" value="Genomic_DNA"/>
</dbReference>
<evidence type="ECO:0000313" key="3">
    <source>
        <dbReference type="Proteomes" id="UP001302072"/>
    </source>
</evidence>
<gene>
    <name evidence="2" type="ORF">PDM29_12700</name>
</gene>
<accession>A0ABY9YKT3</accession>
<evidence type="ECO:0000259" key="1">
    <source>
        <dbReference type="Pfam" id="PF07179"/>
    </source>
</evidence>
<dbReference type="InterPro" id="IPR009839">
    <property type="entry name" value="SseB_N"/>
</dbReference>
<dbReference type="Pfam" id="PF07179">
    <property type="entry name" value="SseB"/>
    <property type="match status" value="1"/>
</dbReference>
<evidence type="ECO:0000313" key="2">
    <source>
        <dbReference type="EMBL" id="WNH51226.1"/>
    </source>
</evidence>
<keyword evidence="3" id="KW-1185">Reference proteome</keyword>
<dbReference type="RefSeq" id="WP_311190477.1">
    <property type="nucleotide sequence ID" value="NZ_CP115541.1"/>
</dbReference>
<sequence length="131" mass="13792">MTDLPPQNPLETLLKSAMDGQTSIGGFMKAFVASEVILLNGSLVTPDGSGFDPLLFDDGGVKRVAVFTDLCRLGGYSQTAPHVGQMRMIEVLGRIPGGFGVVVNPATPLQLTISPDGVGHLLEDFADPNRP</sequence>
<organism evidence="2 3">
    <name type="scientific">Stenotrophomonas oahuensis</name>
    <dbReference type="NCBI Taxonomy" id="3003271"/>
    <lineage>
        <taxon>Bacteria</taxon>
        <taxon>Pseudomonadati</taxon>
        <taxon>Pseudomonadota</taxon>
        <taxon>Gammaproteobacteria</taxon>
        <taxon>Lysobacterales</taxon>
        <taxon>Lysobacteraceae</taxon>
        <taxon>Stenotrophomonas</taxon>
    </lineage>
</organism>
<reference evidence="2 3" key="1">
    <citation type="submission" date="2022-12" db="EMBL/GenBank/DDBJ databases">
        <title>Two new species, Stenotrophomonas aracearum and Stenotrophomonas oahuensis, isolated from Anthurium (Araceae family) in Hawaii.</title>
        <authorList>
            <person name="Chunag S.C."/>
            <person name="Dobhal S."/>
            <person name="Alvarez A."/>
            <person name="Arif M."/>
        </authorList>
    </citation>
    <scope>NUCLEOTIDE SEQUENCE [LARGE SCALE GENOMIC DNA]</scope>
    <source>
        <strain evidence="2 3">A5586</strain>
    </source>
</reference>
<proteinExistence type="predicted"/>
<protein>
    <submittedName>
        <fullName evidence="2">SseB family protein</fullName>
    </submittedName>
</protein>
<name>A0ABY9YKT3_9GAMM</name>